<comment type="similarity">
    <text evidence="1 2">Belongs to the small heat shock protein (HSP20) family.</text>
</comment>
<organism evidence="4 5">
    <name type="scientific">Candidatus Gottesmanbacteria bacterium GW2011_GWA1_47_8</name>
    <dbReference type="NCBI Taxonomy" id="1618438"/>
    <lineage>
        <taxon>Bacteria</taxon>
        <taxon>Candidatus Gottesmaniibacteriota</taxon>
    </lineage>
</organism>
<evidence type="ECO:0000256" key="1">
    <source>
        <dbReference type="PROSITE-ProRule" id="PRU00285"/>
    </source>
</evidence>
<comment type="caution">
    <text evidence="4">The sequence shown here is derived from an EMBL/GenBank/DDBJ whole genome shotgun (WGS) entry which is preliminary data.</text>
</comment>
<dbReference type="CDD" id="cd06464">
    <property type="entry name" value="ACD_sHsps-like"/>
    <property type="match status" value="1"/>
</dbReference>
<evidence type="ECO:0000259" key="3">
    <source>
        <dbReference type="PROSITE" id="PS01031"/>
    </source>
</evidence>
<sequence length="135" mass="15585">MDLMKYDPFDMRSFWRWPTTWDEDSFMTTVSDGLDVWETDNEIVVRANVAGVDADKVDITFEKGIVWIRGEQTEESQEGKKFYKKTNRSYSYKVAVPGNVDLKTDPQAAVKNGVVELHFRKAEEAKPRKIAVKSE</sequence>
<gene>
    <name evidence="4" type="ORF">UY08_C0011G0008</name>
</gene>
<dbReference type="AlphaFoldDB" id="A0A0G1TG55"/>
<proteinExistence type="inferred from homology"/>
<evidence type="ECO:0000313" key="5">
    <source>
        <dbReference type="Proteomes" id="UP000034212"/>
    </source>
</evidence>
<name>A0A0G1TG55_9BACT</name>
<dbReference type="InterPro" id="IPR008978">
    <property type="entry name" value="HSP20-like_chaperone"/>
</dbReference>
<evidence type="ECO:0000313" key="4">
    <source>
        <dbReference type="EMBL" id="KKU80731.1"/>
    </source>
</evidence>
<dbReference type="Pfam" id="PF00011">
    <property type="entry name" value="HSP20"/>
    <property type="match status" value="1"/>
</dbReference>
<feature type="domain" description="SHSP" evidence="3">
    <location>
        <begin position="25"/>
        <end position="135"/>
    </location>
</feature>
<protein>
    <recommendedName>
        <fullName evidence="3">SHSP domain-containing protein</fullName>
    </recommendedName>
</protein>
<dbReference type="EMBL" id="LCOQ01000011">
    <property type="protein sequence ID" value="KKU80731.1"/>
    <property type="molecule type" value="Genomic_DNA"/>
</dbReference>
<evidence type="ECO:0000256" key="2">
    <source>
        <dbReference type="RuleBase" id="RU003616"/>
    </source>
</evidence>
<dbReference type="Proteomes" id="UP000034212">
    <property type="component" value="Unassembled WGS sequence"/>
</dbReference>
<dbReference type="Gene3D" id="2.60.40.790">
    <property type="match status" value="1"/>
</dbReference>
<dbReference type="PROSITE" id="PS01031">
    <property type="entry name" value="SHSP"/>
    <property type="match status" value="1"/>
</dbReference>
<dbReference type="SUPFAM" id="SSF49764">
    <property type="entry name" value="HSP20-like chaperones"/>
    <property type="match status" value="1"/>
</dbReference>
<accession>A0A0G1TG55</accession>
<dbReference type="InterPro" id="IPR002068">
    <property type="entry name" value="A-crystallin/Hsp20_dom"/>
</dbReference>
<dbReference type="PATRIC" id="fig|1618438.3.peg.258"/>
<reference evidence="4 5" key="1">
    <citation type="journal article" date="2015" name="Nature">
        <title>rRNA introns, odd ribosomes, and small enigmatic genomes across a large radiation of phyla.</title>
        <authorList>
            <person name="Brown C.T."/>
            <person name="Hug L.A."/>
            <person name="Thomas B.C."/>
            <person name="Sharon I."/>
            <person name="Castelle C.J."/>
            <person name="Singh A."/>
            <person name="Wilkins M.J."/>
            <person name="Williams K.H."/>
            <person name="Banfield J.F."/>
        </authorList>
    </citation>
    <scope>NUCLEOTIDE SEQUENCE [LARGE SCALE GENOMIC DNA]</scope>
</reference>